<dbReference type="SUPFAM" id="SSF56801">
    <property type="entry name" value="Acetyl-CoA synthetase-like"/>
    <property type="match status" value="1"/>
</dbReference>
<dbReference type="Gene3D" id="3.40.50.12780">
    <property type="entry name" value="N-terminal domain of ligase-like"/>
    <property type="match status" value="1"/>
</dbReference>
<sequence length="353" mass="37836">MRLSPVDGLVAAGLGRPDLPPTPRALDAWRLAALSRAVRHAAAAPFYRERLGNLPPDFPRTLAEFETLPFTLPSDLTEAHARFLAVSQDDVARMVTLSTSGTTGAPKRVAFTAGDIEDIRRFFHIGIRTLVEPGDTVLILMPGVRPDSIGDLLCQILPRLGAQGVLGDPTGDPAALAADLRRLRPQSLVAAPSQIRRAIDDPDVRAAAKDCLRTILLSAEALPDGWKALLAERFGATVFDHYGATEMGYGGGVECEAFDGYHLRETDIYFEVVHMTTGEPLPEGEVGEVVFTTLTTRGMPFVRYRTGDAAAMLPGPCPCGSKLRRLGPILGRIVHGPNGPQLTNPAKGAANRP</sequence>
<name>E1JYE6_SOLFR</name>
<dbReference type="eggNOG" id="COG1541">
    <property type="taxonomic scope" value="Bacteria"/>
</dbReference>
<evidence type="ECO:0000256" key="1">
    <source>
        <dbReference type="SAM" id="MobiDB-lite"/>
    </source>
</evidence>
<dbReference type="InterPro" id="IPR042099">
    <property type="entry name" value="ANL_N_sf"/>
</dbReference>
<dbReference type="STRING" id="596151.DesfrDRAFT_2566"/>
<evidence type="ECO:0000313" key="3">
    <source>
        <dbReference type="EMBL" id="EFL50625.1"/>
    </source>
</evidence>
<keyword evidence="3" id="KW-0436">Ligase</keyword>
<dbReference type="PANTHER" id="PTHR43845:SF1">
    <property type="entry name" value="BLR5969 PROTEIN"/>
    <property type="match status" value="1"/>
</dbReference>
<dbReference type="Pfam" id="PF00501">
    <property type="entry name" value="AMP-binding"/>
    <property type="match status" value="1"/>
</dbReference>
<dbReference type="OrthoDB" id="5484550at2"/>
<reference evidence="3 4" key="1">
    <citation type="submission" date="2010-08" db="EMBL/GenBank/DDBJ databases">
        <title>The draft genome of Desulfovibrio fructosovorans JJ.</title>
        <authorList>
            <consortium name="US DOE Joint Genome Institute (JGI-PGF)"/>
            <person name="Lucas S."/>
            <person name="Copeland A."/>
            <person name="Lapidus A."/>
            <person name="Cheng J.-F."/>
            <person name="Bruce D."/>
            <person name="Goodwin L."/>
            <person name="Pitluck S."/>
            <person name="Land M.L."/>
            <person name="Hauser L."/>
            <person name="Chang Y.-J."/>
            <person name="Jeffries C."/>
            <person name="Wall J.D."/>
            <person name="Stahl D.A."/>
            <person name="Arkin A.P."/>
            <person name="Dehal P."/>
            <person name="Stolyar S.M."/>
            <person name="Hazen T.C."/>
            <person name="Woyke T.J."/>
        </authorList>
    </citation>
    <scope>NUCLEOTIDE SEQUENCE [LARGE SCALE GENOMIC DNA]</scope>
    <source>
        <strain evidence="3 4">JJ</strain>
    </source>
</reference>
<dbReference type="Proteomes" id="UP000006250">
    <property type="component" value="Unassembled WGS sequence"/>
</dbReference>
<proteinExistence type="predicted"/>
<evidence type="ECO:0000313" key="4">
    <source>
        <dbReference type="Proteomes" id="UP000006250"/>
    </source>
</evidence>
<dbReference type="PANTHER" id="PTHR43845">
    <property type="entry name" value="BLR5969 PROTEIN"/>
    <property type="match status" value="1"/>
</dbReference>
<dbReference type="EMBL" id="AECZ01000017">
    <property type="protein sequence ID" value="EFL50625.1"/>
    <property type="molecule type" value="Genomic_DNA"/>
</dbReference>
<dbReference type="AlphaFoldDB" id="E1JYE6"/>
<feature type="region of interest" description="Disordered" evidence="1">
    <location>
        <begin position="334"/>
        <end position="353"/>
    </location>
</feature>
<dbReference type="RefSeq" id="WP_005994449.1">
    <property type="nucleotide sequence ID" value="NZ_AECZ01000017.1"/>
</dbReference>
<organism evidence="3 4">
    <name type="scientific">Solidesulfovibrio fructosivorans JJ]</name>
    <dbReference type="NCBI Taxonomy" id="596151"/>
    <lineage>
        <taxon>Bacteria</taxon>
        <taxon>Pseudomonadati</taxon>
        <taxon>Thermodesulfobacteriota</taxon>
        <taxon>Desulfovibrionia</taxon>
        <taxon>Desulfovibrionales</taxon>
        <taxon>Desulfovibrionaceae</taxon>
        <taxon>Solidesulfovibrio</taxon>
    </lineage>
</organism>
<feature type="domain" description="AMP-dependent synthetase/ligase" evidence="2">
    <location>
        <begin position="97"/>
        <end position="291"/>
    </location>
</feature>
<keyword evidence="4" id="KW-1185">Reference proteome</keyword>
<dbReference type="NCBIfam" id="NF045666">
    <property type="entry name" value="DVU1553_fam_AMP"/>
    <property type="match status" value="1"/>
</dbReference>
<evidence type="ECO:0000259" key="2">
    <source>
        <dbReference type="Pfam" id="PF00501"/>
    </source>
</evidence>
<protein>
    <submittedName>
        <fullName evidence="3">AMP-dependent synthetase and ligase</fullName>
    </submittedName>
</protein>
<accession>E1JYE6</accession>
<dbReference type="GO" id="GO:0016874">
    <property type="term" value="F:ligase activity"/>
    <property type="evidence" value="ECO:0007669"/>
    <property type="project" value="UniProtKB-KW"/>
</dbReference>
<comment type="caution">
    <text evidence="3">The sequence shown here is derived from an EMBL/GenBank/DDBJ whole genome shotgun (WGS) entry which is preliminary data.</text>
</comment>
<gene>
    <name evidence="3" type="ORF">DesfrDRAFT_2566</name>
</gene>
<dbReference type="InterPro" id="IPR000873">
    <property type="entry name" value="AMP-dep_synth/lig_dom"/>
</dbReference>